<evidence type="ECO:0000313" key="11">
    <source>
        <dbReference type="EMBL" id="QLY31478.1"/>
    </source>
</evidence>
<dbReference type="AlphaFoldDB" id="A0A7D6ZE42"/>
<dbReference type="InterPro" id="IPR050315">
    <property type="entry name" value="FAD-oxidoreductase_2"/>
</dbReference>
<dbReference type="GO" id="GO:0008202">
    <property type="term" value="P:steroid metabolic process"/>
    <property type="evidence" value="ECO:0007669"/>
    <property type="project" value="UniProtKB-KW"/>
</dbReference>
<accession>A0A7D6ZE42</accession>
<evidence type="ECO:0000256" key="1">
    <source>
        <dbReference type="ARBA" id="ARBA00001974"/>
    </source>
</evidence>
<dbReference type="PANTHER" id="PTHR43400">
    <property type="entry name" value="FUMARATE REDUCTASE"/>
    <property type="match status" value="1"/>
</dbReference>
<dbReference type="Proteomes" id="UP000515512">
    <property type="component" value="Chromosome"/>
</dbReference>
<dbReference type="Gene3D" id="3.50.50.60">
    <property type="entry name" value="FAD/NAD(P)-binding domain"/>
    <property type="match status" value="2"/>
</dbReference>
<evidence type="ECO:0000313" key="12">
    <source>
        <dbReference type="Proteomes" id="UP000515512"/>
    </source>
</evidence>
<dbReference type="SUPFAM" id="SSF51905">
    <property type="entry name" value="FAD/NAD(P)-binding domain"/>
    <property type="match status" value="1"/>
</dbReference>
<evidence type="ECO:0000256" key="3">
    <source>
        <dbReference type="ARBA" id="ARBA00022827"/>
    </source>
</evidence>
<dbReference type="Pfam" id="PF00890">
    <property type="entry name" value="FAD_binding_2"/>
    <property type="match status" value="1"/>
</dbReference>
<name>A0A7D6ZE42_9NOCA</name>
<organism evidence="11 12">
    <name type="scientific">Nocardia huaxiensis</name>
    <dbReference type="NCBI Taxonomy" id="2755382"/>
    <lineage>
        <taxon>Bacteria</taxon>
        <taxon>Bacillati</taxon>
        <taxon>Actinomycetota</taxon>
        <taxon>Actinomycetes</taxon>
        <taxon>Mycobacteriales</taxon>
        <taxon>Nocardiaceae</taxon>
        <taxon>Nocardia</taxon>
    </lineage>
</organism>
<keyword evidence="12" id="KW-1185">Reference proteome</keyword>
<dbReference type="GO" id="GO:0047571">
    <property type="term" value="F:3-oxosteroid 1-dehydrogenase activity"/>
    <property type="evidence" value="ECO:0007669"/>
    <property type="project" value="UniProtKB-EC"/>
</dbReference>
<evidence type="ECO:0000256" key="4">
    <source>
        <dbReference type="ARBA" id="ARBA00023002"/>
    </source>
</evidence>
<evidence type="ECO:0000256" key="7">
    <source>
        <dbReference type="ARBA" id="ARBA00061147"/>
    </source>
</evidence>
<feature type="domain" description="FAD-dependent oxidoreductase 2 FAD-binding" evidence="10">
    <location>
        <begin position="7"/>
        <end position="537"/>
    </location>
</feature>
<keyword evidence="5" id="KW-0753">Steroid metabolism</keyword>
<keyword evidence="5" id="KW-0443">Lipid metabolism</keyword>
<dbReference type="InterPro" id="IPR003953">
    <property type="entry name" value="FAD-dep_OxRdtase_2_FAD-bd"/>
</dbReference>
<gene>
    <name evidence="11" type="ORF">H0264_03790</name>
</gene>
<dbReference type="FunFam" id="3.50.50.60:FF:000208">
    <property type="entry name" value="3-ketosteroid dehydrogenase"/>
    <property type="match status" value="1"/>
</dbReference>
<dbReference type="SUPFAM" id="SSF56425">
    <property type="entry name" value="Succinate dehydrogenase/fumarate reductase flavoprotein, catalytic domain"/>
    <property type="match status" value="1"/>
</dbReference>
<dbReference type="EMBL" id="CP059399">
    <property type="protein sequence ID" value="QLY31478.1"/>
    <property type="molecule type" value="Genomic_DNA"/>
</dbReference>
<evidence type="ECO:0000256" key="6">
    <source>
        <dbReference type="ARBA" id="ARBA00051951"/>
    </source>
</evidence>
<protein>
    <recommendedName>
        <fullName evidence="9">3-oxosteroid 1-dehydrogenase</fullName>
        <ecNumber evidence="8">1.3.99.4</ecNumber>
    </recommendedName>
</protein>
<dbReference type="RefSeq" id="WP_181582670.1">
    <property type="nucleotide sequence ID" value="NZ_CP059399.1"/>
</dbReference>
<reference evidence="11 12" key="1">
    <citation type="submission" date="2020-07" db="EMBL/GenBank/DDBJ databases">
        <authorList>
            <person name="Zhuang K."/>
            <person name="Ran Y."/>
        </authorList>
    </citation>
    <scope>NUCLEOTIDE SEQUENCE [LARGE SCALE GENOMIC DNA]</scope>
    <source>
        <strain evidence="11 12">WCH-YHL-001</strain>
    </source>
</reference>
<dbReference type="PRINTS" id="PR00411">
    <property type="entry name" value="PNDRDTASEI"/>
</dbReference>
<evidence type="ECO:0000256" key="5">
    <source>
        <dbReference type="ARBA" id="ARBA00023221"/>
    </source>
</evidence>
<comment type="catalytic activity">
    <reaction evidence="6">
        <text>a 3-oxosteroid + A = a 3-oxo-Delta(1)-steroid + AH2</text>
        <dbReference type="Rhea" id="RHEA:13329"/>
        <dbReference type="ChEBI" id="CHEBI:13193"/>
        <dbReference type="ChEBI" id="CHEBI:17499"/>
        <dbReference type="ChEBI" id="CHEBI:20156"/>
        <dbReference type="ChEBI" id="CHEBI:47788"/>
        <dbReference type="EC" id="1.3.99.4"/>
    </reaction>
</comment>
<keyword evidence="2" id="KW-0285">Flavoprotein</keyword>
<dbReference type="NCBIfam" id="NF005882">
    <property type="entry name" value="PRK07843.1"/>
    <property type="match status" value="1"/>
</dbReference>
<keyword evidence="4 11" id="KW-0560">Oxidoreductase</keyword>
<comment type="cofactor">
    <cofactor evidence="1">
        <name>FAD</name>
        <dbReference type="ChEBI" id="CHEBI:57692"/>
    </cofactor>
</comment>
<proteinExistence type="inferred from homology"/>
<evidence type="ECO:0000256" key="9">
    <source>
        <dbReference type="ARBA" id="ARBA00069709"/>
    </source>
</evidence>
<dbReference type="KEGG" id="nhu:H0264_03790"/>
<evidence type="ECO:0000259" key="10">
    <source>
        <dbReference type="Pfam" id="PF00890"/>
    </source>
</evidence>
<dbReference type="Gene3D" id="3.90.700.10">
    <property type="entry name" value="Succinate dehydrogenase/fumarate reductase flavoprotein, catalytic domain"/>
    <property type="match status" value="1"/>
</dbReference>
<dbReference type="EC" id="1.3.99.4" evidence="8"/>
<sequence length="567" mass="60913">MTDRDYDVVVVGSGAAGMTAALTAAHNGLRVVLIEKAAHYGGSTARSGGGVWIPGNKALKAAGRPDDREDARRYLHSIIGDVVPKERIDTYIDRGAEAFDFVLDHSPLQMKWVPGYSDYYPEAPGGLGDGRSCEPKPFNAKVLGAELAKLEPPYAKAPLNVVVMQADFVRLNLIKRHPKGIMRAMRVGARTYLAKWTGKHILGMGQAIIAAMRKGLMDANVPVLLETPMTKLIQDENGRVTGVEAVHNGETVVFNARYGVVLGAGGFEHNAEMRTKYQRQPITTEWTTGAAGNTGDGIIAGMEAGGAVDFMEDAWWGPTIFKGGKPWFALAERNLPGTIMVNADGKRFGNESAPYVEAVHTMYGGEYGQGEGPGENIPAWLVFDQRYRNRYIFAGLQPGQRIPSRWMENDYIVKADTLEELAAKIGVPVENLTATVQRFNKFAETGKDEDFGRGNSHYDRYYGDPTVKPNPCLAALVQGPFYAAKMVPGDLGTKGGLVADTAGRVQREDGTVIEGLYASGNTATPAMGHTYAGPGATIGPAITFAYLAVLDIAEQAKAGKAQAAKAS</sequence>
<keyword evidence="3" id="KW-0274">FAD</keyword>
<dbReference type="InterPro" id="IPR036188">
    <property type="entry name" value="FAD/NAD-bd_sf"/>
</dbReference>
<dbReference type="InterPro" id="IPR027477">
    <property type="entry name" value="Succ_DH/fumarate_Rdtase_cat_sf"/>
</dbReference>
<comment type="similarity">
    <text evidence="7">Belongs to the FAD-dependent oxidoreductase 2 family. 3-oxosteroid dehydrogenase subfamily.</text>
</comment>
<evidence type="ECO:0000256" key="8">
    <source>
        <dbReference type="ARBA" id="ARBA00066536"/>
    </source>
</evidence>
<dbReference type="PANTHER" id="PTHR43400:SF10">
    <property type="entry name" value="3-OXOSTEROID 1-DEHYDROGENASE"/>
    <property type="match status" value="1"/>
</dbReference>
<evidence type="ECO:0000256" key="2">
    <source>
        <dbReference type="ARBA" id="ARBA00022630"/>
    </source>
</evidence>